<sequence>MHFLIGDYFFLFSIRQEIQSWRGRILIAAACLFVGQFRPSSVRKRLRARHMPSTFLFPAERLLAGF</sequence>
<keyword evidence="2" id="KW-1185">Reference proteome</keyword>
<name>A0ABW9AX85_9BURK</name>
<accession>A0ABW9AX85</accession>
<dbReference type="Proteomes" id="UP001629230">
    <property type="component" value="Unassembled WGS sequence"/>
</dbReference>
<dbReference type="EMBL" id="JAQQEZ010000027">
    <property type="protein sequence ID" value="MFM0005212.1"/>
    <property type="molecule type" value="Genomic_DNA"/>
</dbReference>
<evidence type="ECO:0000313" key="2">
    <source>
        <dbReference type="Proteomes" id="UP001629230"/>
    </source>
</evidence>
<dbReference type="RefSeq" id="WP_408179985.1">
    <property type="nucleotide sequence ID" value="NZ_JAQQEZ010000027.1"/>
</dbReference>
<organism evidence="1 2">
    <name type="scientific">Paraburkholderia dipogonis</name>
    <dbReference type="NCBI Taxonomy" id="1211383"/>
    <lineage>
        <taxon>Bacteria</taxon>
        <taxon>Pseudomonadati</taxon>
        <taxon>Pseudomonadota</taxon>
        <taxon>Betaproteobacteria</taxon>
        <taxon>Burkholderiales</taxon>
        <taxon>Burkholderiaceae</taxon>
        <taxon>Paraburkholderia</taxon>
    </lineage>
</organism>
<comment type="caution">
    <text evidence="1">The sequence shown here is derived from an EMBL/GenBank/DDBJ whole genome shotgun (WGS) entry which is preliminary data.</text>
</comment>
<reference evidence="1 2" key="1">
    <citation type="journal article" date="2024" name="Chem. Sci.">
        <title>Discovery of megapolipeptins by genome mining of a Burkholderiales bacteria collection.</title>
        <authorList>
            <person name="Paulo B.S."/>
            <person name="Recchia M.J.J."/>
            <person name="Lee S."/>
            <person name="Fergusson C.H."/>
            <person name="Romanowski S.B."/>
            <person name="Hernandez A."/>
            <person name="Krull N."/>
            <person name="Liu D.Y."/>
            <person name="Cavanagh H."/>
            <person name="Bos A."/>
            <person name="Gray C.A."/>
            <person name="Murphy B.T."/>
            <person name="Linington R.G."/>
            <person name="Eustaquio A.S."/>
        </authorList>
    </citation>
    <scope>NUCLEOTIDE SEQUENCE [LARGE SCALE GENOMIC DNA]</scope>
    <source>
        <strain evidence="1 2">RL17-350-BIC-A</strain>
    </source>
</reference>
<proteinExistence type="predicted"/>
<gene>
    <name evidence="1" type="ORF">PQR57_29950</name>
</gene>
<evidence type="ECO:0000313" key="1">
    <source>
        <dbReference type="EMBL" id="MFM0005212.1"/>
    </source>
</evidence>
<protein>
    <submittedName>
        <fullName evidence="1">Uncharacterized protein</fullName>
    </submittedName>
</protein>